<dbReference type="PROSITE" id="PS50082">
    <property type="entry name" value="WD_REPEATS_2"/>
    <property type="match status" value="6"/>
</dbReference>
<keyword evidence="4" id="KW-0472">Membrane</keyword>
<dbReference type="PROSITE" id="PS50294">
    <property type="entry name" value="WD_REPEATS_REGION"/>
    <property type="match status" value="6"/>
</dbReference>
<evidence type="ECO:0000313" key="6">
    <source>
        <dbReference type="EMBL" id="KAJ5328670.1"/>
    </source>
</evidence>
<sequence length="1274" mass="142879">MRHQTTFGDSNQGFQLGINYGQVTSEFHSHVGESTQRLATDMLEIHGYLKKFPKVPPMISVDLNLITRCPGDPVDPHRADQKCLRDLKTSDPREDKDRITEIKGGLLKDVFQWVLENHEFNDWRNDEDKRILWINGDPGKGKTMLLCGLLDEMPKLEIAAGFAYVFCQANNSHMNDATSVLRGIIYMLVTENPSLLQKVRVKYDQSGKDLFEGTNGWWNMVKIFTGILAQLPKTYIVVDALDECTSNLTYLLNLISSETAKFPHVRWIVSSRPWPMIRERLKSESQKSVLSLEDNSELISFAVAKYVGFKTDELAKLKDLDSQAQDTIQKRLLFAAEGTFLWVALVCNDLANTEAWNVMQVLESLPQGIDALYRRMVDRTNDSKDSKLYKQILGVILTVHQPITVNEVFNLADLFESRSKAHLTAIIESCGSFLTIRRDTVYFVHQSASEFLLNNAYETMLFSSVDVMHGMIARQSLKTLSRVLKRDIYGIKDPGCAIEGITKPEPDPLASARYACIHWVDHLKVAIDFLKAPELNEFFGSEGLVNEFLTKKYLSWLEALSIFGSVFEGISAILKLELLLKKLQNDHPLSLRAHDASRFIRYHRPAIESSPLQVYFSGLIFTPSQSFVRSSYQGDRPPWMLNEAMRNSHWSRCLQALQENTDCIYSVAWGPNGKRIAALKGHQDTVSSVAWSKHGVLASGSSDGTVKIWDTTTRQCLLTLEIGNGPVFSIDWSPDGVLLCSGAEEGFIKIWDTVSGACKSSMRAETNSVGSVSWGQDGRLATFCGNVIRVWNPLTGRYGQIGSASDSRISAVWLPRSELCRASFKGHEHCVTSVAWSPKGTLASGSLDETIKFWDPLTGRHIETLEGHGGPIMSIDWSNDGRLVSASSDGTIRLWDTTGIEEKPALSRCYHLVLSIIWSGFATFVWCIAQGQDKKWPISWTNYSSGTTYNPLTKKFEPIKVHKTDKFRMTMASVFWIVLFFNSRSVLMFAVYFMLIVSTCSILWRNRIVRIWVAHRGSGIIKTPMDGEQKSVTDLAWSPDKGLLASGSRDSNVKIWSAETGRRILTLKGHFLWAKCVSWSPKGSLLASGSLDGTVRLWDPVSGQCTNTIQVGEGEPVLDVSWSSDGTLLVTVSMTPERGVKTRIRVWTKNTMECIFMLDDREKDDVFFDSKDPNILHTSGVAFDIRSGDPMKHILKSPHRPLVEEGPFAINEDLSWVTYHGEKLIFLPLEYRSPIWSSNGTTVAIGCSSGEVMILCFSDFGRSSNTGSDDRSRS</sequence>
<dbReference type="PANTHER" id="PTHR19848:SF8">
    <property type="entry name" value="F-BOX AND WD REPEAT DOMAIN CONTAINING 7"/>
    <property type="match status" value="1"/>
</dbReference>
<feature type="repeat" description="WD" evidence="3">
    <location>
        <begin position="1025"/>
        <end position="1066"/>
    </location>
</feature>
<dbReference type="InterPro" id="IPR001680">
    <property type="entry name" value="WD40_rpt"/>
</dbReference>
<feature type="repeat" description="WD" evidence="3">
    <location>
        <begin position="865"/>
        <end position="896"/>
    </location>
</feature>
<dbReference type="Pfam" id="PF24883">
    <property type="entry name" value="NPHP3_N"/>
    <property type="match status" value="1"/>
</dbReference>
<dbReference type="InterPro" id="IPR056884">
    <property type="entry name" value="NPHP3-like_N"/>
</dbReference>
<keyword evidence="4" id="KW-1133">Transmembrane helix</keyword>
<name>A0A9W9UBW6_PENBR</name>
<keyword evidence="1 3" id="KW-0853">WD repeat</keyword>
<evidence type="ECO:0000313" key="7">
    <source>
        <dbReference type="Proteomes" id="UP001147695"/>
    </source>
</evidence>
<dbReference type="InterPro" id="IPR027417">
    <property type="entry name" value="P-loop_NTPase"/>
</dbReference>
<dbReference type="SUPFAM" id="SSF52540">
    <property type="entry name" value="P-loop containing nucleoside triphosphate hydrolases"/>
    <property type="match status" value="1"/>
</dbReference>
<evidence type="ECO:0000256" key="3">
    <source>
        <dbReference type="PROSITE-ProRule" id="PRU00221"/>
    </source>
</evidence>
<reference evidence="6" key="1">
    <citation type="submission" date="2022-12" db="EMBL/GenBank/DDBJ databases">
        <authorList>
            <person name="Petersen C."/>
        </authorList>
    </citation>
    <scope>NUCLEOTIDE SEQUENCE</scope>
    <source>
        <strain evidence="6">IBT 35673</strain>
    </source>
</reference>
<feature type="domain" description="NACHT" evidence="5">
    <location>
        <begin position="130"/>
        <end position="347"/>
    </location>
</feature>
<dbReference type="PRINTS" id="PR00320">
    <property type="entry name" value="GPROTEINBRPT"/>
</dbReference>
<dbReference type="InterPro" id="IPR020472">
    <property type="entry name" value="WD40_PAC1"/>
</dbReference>
<dbReference type="SMART" id="SM00320">
    <property type="entry name" value="WD40"/>
    <property type="match status" value="8"/>
</dbReference>
<dbReference type="PANTHER" id="PTHR19848">
    <property type="entry name" value="WD40 REPEAT PROTEIN"/>
    <property type="match status" value="1"/>
</dbReference>
<dbReference type="SUPFAM" id="SSF50978">
    <property type="entry name" value="WD40 repeat-like"/>
    <property type="match status" value="1"/>
</dbReference>
<dbReference type="InterPro" id="IPR015943">
    <property type="entry name" value="WD40/YVTN_repeat-like_dom_sf"/>
</dbReference>
<dbReference type="Gene3D" id="3.40.50.300">
    <property type="entry name" value="P-loop containing nucleotide triphosphate hydrolases"/>
    <property type="match status" value="1"/>
</dbReference>
<protein>
    <recommendedName>
        <fullName evidence="5">NACHT domain-containing protein</fullName>
    </recommendedName>
</protein>
<proteinExistence type="predicted"/>
<dbReference type="CDD" id="cd00200">
    <property type="entry name" value="WD40"/>
    <property type="match status" value="1"/>
</dbReference>
<evidence type="ECO:0000256" key="1">
    <source>
        <dbReference type="ARBA" id="ARBA00022574"/>
    </source>
</evidence>
<feature type="repeat" description="WD" evidence="3">
    <location>
        <begin position="720"/>
        <end position="761"/>
    </location>
</feature>
<dbReference type="InterPro" id="IPR019775">
    <property type="entry name" value="WD40_repeat_CS"/>
</dbReference>
<dbReference type="EMBL" id="JAPZBQ010000005">
    <property type="protein sequence ID" value="KAJ5328670.1"/>
    <property type="molecule type" value="Genomic_DNA"/>
</dbReference>
<gene>
    <name evidence="6" type="ORF">N7452_009060</name>
</gene>
<dbReference type="InterPro" id="IPR036322">
    <property type="entry name" value="WD40_repeat_dom_sf"/>
</dbReference>
<evidence type="ECO:0000259" key="5">
    <source>
        <dbReference type="PROSITE" id="PS50837"/>
    </source>
</evidence>
<keyword evidence="4" id="KW-0812">Transmembrane</keyword>
<dbReference type="Proteomes" id="UP001147695">
    <property type="component" value="Unassembled WGS sequence"/>
</dbReference>
<dbReference type="InterPro" id="IPR007111">
    <property type="entry name" value="NACHT_NTPase"/>
</dbReference>
<dbReference type="AlphaFoldDB" id="A0A9W9UBW6"/>
<feature type="repeat" description="WD" evidence="3">
    <location>
        <begin position="824"/>
        <end position="864"/>
    </location>
</feature>
<dbReference type="PROSITE" id="PS50837">
    <property type="entry name" value="NACHT"/>
    <property type="match status" value="1"/>
</dbReference>
<keyword evidence="2" id="KW-0677">Repeat</keyword>
<comment type="caution">
    <text evidence="6">The sequence shown here is derived from an EMBL/GenBank/DDBJ whole genome shotgun (WGS) entry which is preliminary data.</text>
</comment>
<evidence type="ECO:0000256" key="4">
    <source>
        <dbReference type="SAM" id="Phobius"/>
    </source>
</evidence>
<feature type="transmembrane region" description="Helical" evidence="4">
    <location>
        <begin position="974"/>
        <end position="997"/>
    </location>
</feature>
<feature type="transmembrane region" description="Helical" evidence="4">
    <location>
        <begin position="910"/>
        <end position="929"/>
    </location>
</feature>
<reference evidence="6" key="2">
    <citation type="journal article" date="2023" name="IMA Fungus">
        <title>Comparative genomic study of the Penicillium genus elucidates a diverse pangenome and 15 lateral gene transfer events.</title>
        <authorList>
            <person name="Petersen C."/>
            <person name="Sorensen T."/>
            <person name="Nielsen M.R."/>
            <person name="Sondergaard T.E."/>
            <person name="Sorensen J.L."/>
            <person name="Fitzpatrick D.A."/>
            <person name="Frisvad J.C."/>
            <person name="Nielsen K.L."/>
        </authorList>
    </citation>
    <scope>NUCLEOTIDE SEQUENCE</scope>
    <source>
        <strain evidence="6">IBT 35673</strain>
    </source>
</reference>
<dbReference type="Pfam" id="PF00400">
    <property type="entry name" value="WD40"/>
    <property type="match status" value="7"/>
</dbReference>
<feature type="repeat" description="WD" evidence="3">
    <location>
        <begin position="1067"/>
        <end position="1108"/>
    </location>
</feature>
<accession>A0A9W9UBW6</accession>
<dbReference type="Gene3D" id="2.130.10.10">
    <property type="entry name" value="YVTN repeat-like/Quinoprotein amine dehydrogenase"/>
    <property type="match status" value="3"/>
</dbReference>
<dbReference type="PROSITE" id="PS00678">
    <property type="entry name" value="WD_REPEATS_1"/>
    <property type="match status" value="1"/>
</dbReference>
<feature type="repeat" description="WD" evidence="3">
    <location>
        <begin position="679"/>
        <end position="719"/>
    </location>
</feature>
<organism evidence="6 7">
    <name type="scientific">Penicillium brevicompactum</name>
    <dbReference type="NCBI Taxonomy" id="5074"/>
    <lineage>
        <taxon>Eukaryota</taxon>
        <taxon>Fungi</taxon>
        <taxon>Dikarya</taxon>
        <taxon>Ascomycota</taxon>
        <taxon>Pezizomycotina</taxon>
        <taxon>Eurotiomycetes</taxon>
        <taxon>Eurotiomycetidae</taxon>
        <taxon>Eurotiales</taxon>
        <taxon>Aspergillaceae</taxon>
        <taxon>Penicillium</taxon>
    </lineage>
</organism>
<evidence type="ECO:0000256" key="2">
    <source>
        <dbReference type="ARBA" id="ARBA00022737"/>
    </source>
</evidence>